<dbReference type="PROSITE" id="PS50943">
    <property type="entry name" value="HTH_CROC1"/>
    <property type="match status" value="1"/>
</dbReference>
<evidence type="ECO:0000259" key="2">
    <source>
        <dbReference type="PROSITE" id="PS50943"/>
    </source>
</evidence>
<dbReference type="InterPro" id="IPR001387">
    <property type="entry name" value="Cro/C1-type_HTH"/>
</dbReference>
<accession>A0ABY3PDJ8</accession>
<proteinExistence type="predicted"/>
<keyword evidence="4" id="KW-1185">Reference proteome</keyword>
<feature type="transmembrane region" description="Helical" evidence="1">
    <location>
        <begin position="93"/>
        <end position="112"/>
    </location>
</feature>
<reference evidence="3 4" key="1">
    <citation type="journal article" date="2022" name="Pathogens">
        <title>Staphylococcus ratti sp. nov. Isolated from a Lab Rat.</title>
        <authorList>
            <person name="Kovarovic V."/>
            <person name="Sedlacek I."/>
            <person name="Petras P."/>
            <person name="Kralova S."/>
            <person name="Maslanova I."/>
            <person name="Svec P."/>
            <person name="Neumann-Schaal M."/>
            <person name="Botka T."/>
            <person name="Gelbicova T."/>
            <person name="Stankova E."/>
            <person name="Doskar J."/>
            <person name="Pantucek R."/>
        </authorList>
    </citation>
    <scope>NUCLEOTIDE SEQUENCE [LARGE SCALE GENOMIC DNA]</scope>
    <source>
        <strain evidence="3 4">CCM 9025</strain>
    </source>
</reference>
<keyword evidence="1" id="KW-0472">Membrane</keyword>
<feature type="domain" description="HTH cro/C1-type" evidence="2">
    <location>
        <begin position="6"/>
        <end position="59"/>
    </location>
</feature>
<dbReference type="SUPFAM" id="SSF47413">
    <property type="entry name" value="lambda repressor-like DNA-binding domains"/>
    <property type="match status" value="1"/>
</dbReference>
<feature type="transmembrane region" description="Helical" evidence="1">
    <location>
        <begin position="124"/>
        <end position="146"/>
    </location>
</feature>
<feature type="transmembrane region" description="Helical" evidence="1">
    <location>
        <begin position="182"/>
        <end position="201"/>
    </location>
</feature>
<keyword evidence="1" id="KW-1133">Transmembrane helix</keyword>
<dbReference type="Pfam" id="PF01381">
    <property type="entry name" value="HTH_3"/>
    <property type="match status" value="1"/>
</dbReference>
<sequence length="204" mass="23494">MNNSLVSKIRKENSFTQENLAEMSHVTVRTIQRIEAGEDVSRETLKSVSNALGVTVSDLFESVDSFEKEVELMEYSKEQKKELDFRKYEKKSFELFSIGIAVLLLGSFGLLINTLSQSLQPVFGILWLFLFFILLGSISYFLNIFLTKKLDRKYPKTVGIPEKSGLPKEFMDKILNLVLKKWWVVLIVLVILVSLILYIILQIF</sequence>
<gene>
    <name evidence="3" type="ORF">LN051_01605</name>
</gene>
<dbReference type="Gene3D" id="1.10.260.40">
    <property type="entry name" value="lambda repressor-like DNA-binding domains"/>
    <property type="match status" value="1"/>
</dbReference>
<evidence type="ECO:0000256" key="1">
    <source>
        <dbReference type="SAM" id="Phobius"/>
    </source>
</evidence>
<dbReference type="EMBL" id="CP086654">
    <property type="protein sequence ID" value="UEX90393.1"/>
    <property type="molecule type" value="Genomic_DNA"/>
</dbReference>
<organism evidence="3 4">
    <name type="scientific">Staphylococcus ratti</name>
    <dbReference type="NCBI Taxonomy" id="2892440"/>
    <lineage>
        <taxon>Bacteria</taxon>
        <taxon>Bacillati</taxon>
        <taxon>Bacillota</taxon>
        <taxon>Bacilli</taxon>
        <taxon>Bacillales</taxon>
        <taxon>Staphylococcaceae</taxon>
        <taxon>Staphylococcus</taxon>
    </lineage>
</organism>
<evidence type="ECO:0000313" key="3">
    <source>
        <dbReference type="EMBL" id="UEX90393.1"/>
    </source>
</evidence>
<dbReference type="SMART" id="SM00530">
    <property type="entry name" value="HTH_XRE"/>
    <property type="match status" value="1"/>
</dbReference>
<evidence type="ECO:0000313" key="4">
    <source>
        <dbReference type="Proteomes" id="UP001197626"/>
    </source>
</evidence>
<protein>
    <submittedName>
        <fullName evidence="3">Helix-turn-helix domain-containing protein</fullName>
    </submittedName>
</protein>
<dbReference type="RefSeq" id="WP_229292889.1">
    <property type="nucleotide sequence ID" value="NZ_CP086654.1"/>
</dbReference>
<name>A0ABY3PDJ8_9STAP</name>
<dbReference type="InterPro" id="IPR010982">
    <property type="entry name" value="Lambda_DNA-bd_dom_sf"/>
</dbReference>
<dbReference type="CDD" id="cd00093">
    <property type="entry name" value="HTH_XRE"/>
    <property type="match status" value="1"/>
</dbReference>
<dbReference type="Proteomes" id="UP001197626">
    <property type="component" value="Chromosome"/>
</dbReference>
<keyword evidence="1" id="KW-0812">Transmembrane</keyword>